<comment type="caution">
    <text evidence="1">The sequence shown here is derived from an EMBL/GenBank/DDBJ whole genome shotgun (WGS) entry which is preliminary data.</text>
</comment>
<reference evidence="1 2" key="1">
    <citation type="submission" date="2018-08" db="EMBL/GenBank/DDBJ databases">
        <title>Genome and evolution of the arbuscular mycorrhizal fungus Diversispora epigaea (formerly Glomus versiforme) and its bacterial endosymbionts.</title>
        <authorList>
            <person name="Sun X."/>
            <person name="Fei Z."/>
            <person name="Harrison M."/>
        </authorList>
    </citation>
    <scope>NUCLEOTIDE SEQUENCE [LARGE SCALE GENOMIC DNA]</scope>
    <source>
        <strain evidence="1 2">IT104</strain>
    </source>
</reference>
<accession>A0A397GKE1</accession>
<sequence>MFIKKDKPLSNDCVNKVIKQKNEAFSEIVERELSQEKRDPNYEVAYTLKDLNRVKDHLNLIKHYVWIRDNILVDNGRTVFNKLTRSKPKNN</sequence>
<organism evidence="1 2">
    <name type="scientific">Diversispora epigaea</name>
    <dbReference type="NCBI Taxonomy" id="1348612"/>
    <lineage>
        <taxon>Eukaryota</taxon>
        <taxon>Fungi</taxon>
        <taxon>Fungi incertae sedis</taxon>
        <taxon>Mucoromycota</taxon>
        <taxon>Glomeromycotina</taxon>
        <taxon>Glomeromycetes</taxon>
        <taxon>Diversisporales</taxon>
        <taxon>Diversisporaceae</taxon>
        <taxon>Diversispora</taxon>
    </lineage>
</organism>
<dbReference type="Proteomes" id="UP000266861">
    <property type="component" value="Unassembled WGS sequence"/>
</dbReference>
<dbReference type="AlphaFoldDB" id="A0A397GKE1"/>
<keyword evidence="2" id="KW-1185">Reference proteome</keyword>
<evidence type="ECO:0000313" key="1">
    <source>
        <dbReference type="EMBL" id="RHZ51462.1"/>
    </source>
</evidence>
<gene>
    <name evidence="1" type="ORF">Glove_478g79</name>
</gene>
<name>A0A397GKE1_9GLOM</name>
<dbReference type="EMBL" id="PQFF01000417">
    <property type="protein sequence ID" value="RHZ51462.1"/>
    <property type="molecule type" value="Genomic_DNA"/>
</dbReference>
<proteinExistence type="predicted"/>
<protein>
    <submittedName>
        <fullName evidence="1">Uncharacterized protein</fullName>
    </submittedName>
</protein>
<evidence type="ECO:0000313" key="2">
    <source>
        <dbReference type="Proteomes" id="UP000266861"/>
    </source>
</evidence>